<dbReference type="eggNOG" id="COG0457">
    <property type="taxonomic scope" value="Bacteria"/>
</dbReference>
<proteinExistence type="predicted"/>
<evidence type="ECO:0008006" key="3">
    <source>
        <dbReference type="Google" id="ProtNLM"/>
    </source>
</evidence>
<evidence type="ECO:0000313" key="2">
    <source>
        <dbReference type="Proteomes" id="UP000050961"/>
    </source>
</evidence>
<gene>
    <name evidence="1" type="ORF">FD15_GL001849</name>
</gene>
<dbReference type="RefSeq" id="WP_034986719.1">
    <property type="nucleotide sequence ID" value="NZ_AYZF01000017.1"/>
</dbReference>
<accession>A0A023CUZ7</accession>
<sequence length="300" mass="35019">MDKDYALLLKQGTAALEGNAYEKASALLTECYSEKKTFRVNFLLVTAFAKQGEYVAAGELAEEYLSEYIKNNNYFEKYILINARAGRFVHLKKLMLSIDSYLNKEERVSFTSMLAEEEVSFAAEHRDNVDKMRKKVMHCGQAGPLEQRKLFKQAYLLPSSVFLQVGKYLLSDPDVHSLIKSNIIDDFRTLKIAEKISFYFCDQKTYTLVPKKLHALEQTNTYSYFQTKLMDDKNQILQNQLWREVRLKLILLYPFEQEIVLPSEKWLHAFLLDESLAGYPKKIKKWAKILENELSSWKIQ</sequence>
<comment type="caution">
    <text evidence="1">The sequence shown here is derived from an EMBL/GenBank/DDBJ whole genome shotgun (WGS) entry which is preliminary data.</text>
</comment>
<evidence type="ECO:0000313" key="1">
    <source>
        <dbReference type="EMBL" id="KRN05300.1"/>
    </source>
</evidence>
<dbReference type="PATRIC" id="fig|1423806.3.peg.1882"/>
<keyword evidence="2" id="KW-1185">Reference proteome</keyword>
<dbReference type="EMBL" id="AYZF01000017">
    <property type="protein sequence ID" value="KRN05300.1"/>
    <property type="molecule type" value="Genomic_DNA"/>
</dbReference>
<protein>
    <recommendedName>
        <fullName evidence="3">TPR repeat-containing protein</fullName>
    </recommendedName>
</protein>
<reference evidence="1 2" key="1">
    <citation type="journal article" date="2015" name="Genome Announc.">
        <title>Expanding the biotechnology potential of lactobacilli through comparative genomics of 213 strains and associated genera.</title>
        <authorList>
            <person name="Sun Z."/>
            <person name="Harris H.M."/>
            <person name="McCann A."/>
            <person name="Guo C."/>
            <person name="Argimon S."/>
            <person name="Zhang W."/>
            <person name="Yang X."/>
            <person name="Jeffery I.B."/>
            <person name="Cooney J.C."/>
            <person name="Kagawa T.F."/>
            <person name="Liu W."/>
            <person name="Song Y."/>
            <person name="Salvetti E."/>
            <person name="Wrobel A."/>
            <person name="Rasinkangas P."/>
            <person name="Parkhill J."/>
            <person name="Rea M.C."/>
            <person name="O'Sullivan O."/>
            <person name="Ritari J."/>
            <person name="Douillard F.P."/>
            <person name="Paul Ross R."/>
            <person name="Yang R."/>
            <person name="Briner A.E."/>
            <person name="Felis G.E."/>
            <person name="de Vos W.M."/>
            <person name="Barrangou R."/>
            <person name="Klaenhammer T.R."/>
            <person name="Caufield P.W."/>
            <person name="Cui Y."/>
            <person name="Zhang H."/>
            <person name="O'Toole P.W."/>
        </authorList>
    </citation>
    <scope>NUCLEOTIDE SEQUENCE [LARGE SCALE GENOMIC DNA]</scope>
    <source>
        <strain evidence="1 2">DSM 21376</strain>
    </source>
</reference>
<organism evidence="1 2">
    <name type="scientific">Liquorilactobacillus sucicola DSM 21376 = JCM 15457</name>
    <dbReference type="NCBI Taxonomy" id="1423806"/>
    <lineage>
        <taxon>Bacteria</taxon>
        <taxon>Bacillati</taxon>
        <taxon>Bacillota</taxon>
        <taxon>Bacilli</taxon>
        <taxon>Lactobacillales</taxon>
        <taxon>Lactobacillaceae</taxon>
        <taxon>Liquorilactobacillus</taxon>
    </lineage>
</organism>
<dbReference type="AlphaFoldDB" id="A0A023CUZ7"/>
<dbReference type="Proteomes" id="UP000050961">
    <property type="component" value="Unassembled WGS sequence"/>
</dbReference>
<name>A0A023CUZ7_9LACO</name>
<dbReference type="OrthoDB" id="2282388at2"/>
<dbReference type="STRING" id="1423806.FD15_GL001849"/>